<dbReference type="InterPro" id="IPR018593">
    <property type="entry name" value="tRNA-endonuc_su_Sen15"/>
</dbReference>
<evidence type="ECO:0000259" key="3">
    <source>
        <dbReference type="Pfam" id="PF09631"/>
    </source>
</evidence>
<evidence type="ECO:0000313" key="4">
    <source>
        <dbReference type="EMBL" id="AFP65479.1"/>
    </source>
</evidence>
<dbReference type="AlphaFoldDB" id="J7G362"/>
<dbReference type="GO" id="GO:0005634">
    <property type="term" value="C:nucleus"/>
    <property type="evidence" value="ECO:0007669"/>
    <property type="project" value="UniProtKB-ARBA"/>
</dbReference>
<feature type="domain" description="tRNA-splicing endonuclease subunit Sen15" evidence="3">
    <location>
        <begin position="32"/>
        <end position="125"/>
    </location>
</feature>
<dbReference type="Pfam" id="PF09631">
    <property type="entry name" value="Sen15"/>
    <property type="match status" value="1"/>
</dbReference>
<comment type="similarity">
    <text evidence="1">Belongs to the SEN15 family.</text>
</comment>
<accession>J7G362</accession>
<name>J7G362_9CRYP</name>
<dbReference type="Gene3D" id="3.40.1350.10">
    <property type="match status" value="1"/>
</dbReference>
<dbReference type="EMBL" id="CP003681">
    <property type="protein sequence ID" value="AFP65479.1"/>
    <property type="molecule type" value="Genomic_DNA"/>
</dbReference>
<organism evidence="4 5">
    <name type="scientific">Chroomonas mesostigmatica CCMP1168</name>
    <dbReference type="NCBI Taxonomy" id="1195612"/>
    <lineage>
        <taxon>Eukaryota</taxon>
        <taxon>Cryptophyceae</taxon>
        <taxon>Pyrenomonadales</taxon>
        <taxon>Chroomonadaceae</taxon>
        <taxon>Chroomonas</taxon>
    </lineage>
</organism>
<dbReference type="SUPFAM" id="SSF53032">
    <property type="entry name" value="tRNA-intron endonuclease catalytic domain-like"/>
    <property type="match status" value="1"/>
</dbReference>
<dbReference type="Proteomes" id="UP000243348">
    <property type="component" value="Nucleomorph 2"/>
</dbReference>
<dbReference type="InterPro" id="IPR036167">
    <property type="entry name" value="tRNA_intron_Endo_cat-like_sf"/>
</dbReference>
<dbReference type="GO" id="GO:0003676">
    <property type="term" value="F:nucleic acid binding"/>
    <property type="evidence" value="ECO:0007669"/>
    <property type="project" value="InterPro"/>
</dbReference>
<keyword evidence="2" id="KW-0819">tRNA processing</keyword>
<dbReference type="InterPro" id="IPR011856">
    <property type="entry name" value="tRNA_endonuc-like_dom_sf"/>
</dbReference>
<evidence type="ECO:0000313" key="5">
    <source>
        <dbReference type="Proteomes" id="UP000243348"/>
    </source>
</evidence>
<proteinExistence type="inferred from homology"/>
<sequence length="136" mass="15908">MFIDHKNIFKFVIKKKIPILNNFQISLAFITYLDLCLLRGWKGVKIIADKQTCTYYVIGLNPKKKKTNFEIFFPAKGKHKMNMNKISKILNFLNGNNFKKYLKTINIAFVEQNSTIAYYRFTMNLNKITGPLGRVC</sequence>
<protein>
    <recommendedName>
        <fullName evidence="3">tRNA-splicing endonuclease subunit Sen15 domain-containing protein</fullName>
    </recommendedName>
</protein>
<dbReference type="GO" id="GO:0006388">
    <property type="term" value="P:tRNA splicing, via endonucleolytic cleavage and ligation"/>
    <property type="evidence" value="ECO:0007669"/>
    <property type="project" value="InterPro"/>
</dbReference>
<gene>
    <name evidence="4" type="ORF">CMESO_311</name>
</gene>
<keyword evidence="4" id="KW-0542">Nucleomorph</keyword>
<geneLocation type="nucleomorph" evidence="4"/>
<dbReference type="PANTHER" id="PTHR28582:SF1">
    <property type="entry name" value="TRNA-SPLICING ENDONUCLEASE SUBUNIT SEN15"/>
    <property type="match status" value="1"/>
</dbReference>
<reference evidence="4 5" key="1">
    <citation type="journal article" date="2012" name="Genome Biol. Evol.">
        <title>Nucleomorph genome sequence of the cryptophyte alga Chroomonas mesostigmatica CCMP1168 reveals lineage-specific gene loss and genome complexity.</title>
        <authorList>
            <person name="Moore C.E."/>
            <person name="Curtis B."/>
            <person name="Mills T."/>
            <person name="Tanifuji G."/>
            <person name="Archibald J.M."/>
        </authorList>
    </citation>
    <scope>NUCLEOTIDE SEQUENCE [LARGE SCALE GENOMIC DNA]</scope>
    <source>
        <strain evidence="4 5">CCMP1168</strain>
    </source>
</reference>
<dbReference type="PANTHER" id="PTHR28582">
    <property type="entry name" value="TRNA-SPLICING ENDONUCLEASE SUBUNIT SEN15"/>
    <property type="match status" value="1"/>
</dbReference>
<evidence type="ECO:0000256" key="1">
    <source>
        <dbReference type="ARBA" id="ARBA00006091"/>
    </source>
</evidence>
<evidence type="ECO:0000256" key="2">
    <source>
        <dbReference type="ARBA" id="ARBA00022694"/>
    </source>
</evidence>